<organism evidence="1 2">
    <name type="scientific">Flavobacterium lacus</name>
    <dbReference type="NCBI Taxonomy" id="1353778"/>
    <lineage>
        <taxon>Bacteria</taxon>
        <taxon>Pseudomonadati</taxon>
        <taxon>Bacteroidota</taxon>
        <taxon>Flavobacteriia</taxon>
        <taxon>Flavobacteriales</taxon>
        <taxon>Flavobacteriaceae</taxon>
        <taxon>Flavobacterium</taxon>
    </lineage>
</organism>
<proteinExistence type="predicted"/>
<keyword evidence="2" id="KW-1185">Reference proteome</keyword>
<reference evidence="1 2" key="1">
    <citation type="submission" date="2018-06" db="EMBL/GenBank/DDBJ databases">
        <title>Genomic Encyclopedia of Type Strains, Phase III (KMG-III): the genomes of soil and plant-associated and newly described type strains.</title>
        <authorList>
            <person name="Whitman W."/>
        </authorList>
    </citation>
    <scope>NUCLEOTIDE SEQUENCE [LARGE SCALE GENOMIC DNA]</scope>
    <source>
        <strain evidence="1 2">CGMCC 1.12504</strain>
    </source>
</reference>
<dbReference type="AlphaFoldDB" id="A0A328X056"/>
<dbReference type="Proteomes" id="UP000249518">
    <property type="component" value="Unassembled WGS sequence"/>
</dbReference>
<name>A0A328X056_9FLAO</name>
<evidence type="ECO:0000313" key="1">
    <source>
        <dbReference type="EMBL" id="RAR50935.1"/>
    </source>
</evidence>
<accession>A0A328X056</accession>
<dbReference type="EMBL" id="QLSV01000001">
    <property type="protein sequence ID" value="RAR50935.1"/>
    <property type="molecule type" value="Genomic_DNA"/>
</dbReference>
<sequence length="44" mass="5119">MTVESSIKIQNAKKFYLDNLKEVTLCTNKPHLIARNYKTSYLSN</sequence>
<evidence type="ECO:0000313" key="2">
    <source>
        <dbReference type="Proteomes" id="UP000249518"/>
    </source>
</evidence>
<gene>
    <name evidence="1" type="ORF">B0I10_101106</name>
</gene>
<protein>
    <submittedName>
        <fullName evidence="1">Uncharacterized protein</fullName>
    </submittedName>
</protein>
<comment type="caution">
    <text evidence="1">The sequence shown here is derived from an EMBL/GenBank/DDBJ whole genome shotgun (WGS) entry which is preliminary data.</text>
</comment>